<dbReference type="SUPFAM" id="SSF109604">
    <property type="entry name" value="HD-domain/PDEase-like"/>
    <property type="match status" value="1"/>
</dbReference>
<dbReference type="Gene3D" id="3.30.420.40">
    <property type="match status" value="1"/>
</dbReference>
<evidence type="ECO:0000259" key="2">
    <source>
        <dbReference type="Pfam" id="PF02541"/>
    </source>
</evidence>
<dbReference type="CDD" id="cd24006">
    <property type="entry name" value="ASKHA_NBD_PPX_GppA"/>
    <property type="match status" value="1"/>
</dbReference>
<dbReference type="InterPro" id="IPR048950">
    <property type="entry name" value="Ppx_GppA_C"/>
</dbReference>
<dbReference type="Pfam" id="PF21447">
    <property type="entry name" value="Ppx-GppA_III"/>
    <property type="match status" value="1"/>
</dbReference>
<dbReference type="InterPro" id="IPR003695">
    <property type="entry name" value="Ppx_GppA_N"/>
</dbReference>
<dbReference type="InParanoid" id="A0A6I9RSF4"/>
<keyword evidence="1" id="KW-0378">Hydrolase</keyword>
<dbReference type="Gene3D" id="1.10.3210.10">
    <property type="entry name" value="Hypothetical protein af1432"/>
    <property type="match status" value="1"/>
</dbReference>
<name>A0A6I9RSF4_ELAGV</name>
<dbReference type="PIRSF" id="PIRSF001267">
    <property type="entry name" value="Pyrophosphatase_GppA_Ppx"/>
    <property type="match status" value="1"/>
</dbReference>
<evidence type="ECO:0000259" key="3">
    <source>
        <dbReference type="Pfam" id="PF21447"/>
    </source>
</evidence>
<dbReference type="InterPro" id="IPR043129">
    <property type="entry name" value="ATPase_NBD"/>
</dbReference>
<dbReference type="PANTHER" id="PTHR30005:SF0">
    <property type="entry name" value="RETROGRADE REGULATION PROTEIN 2"/>
    <property type="match status" value="1"/>
</dbReference>
<dbReference type="GeneID" id="105052566"/>
<feature type="domain" description="Ppx/GppA phosphatase C-terminal" evidence="3">
    <location>
        <begin position="331"/>
        <end position="510"/>
    </location>
</feature>
<dbReference type="Pfam" id="PF02541">
    <property type="entry name" value="Ppx-GppA"/>
    <property type="match status" value="1"/>
</dbReference>
<dbReference type="InterPro" id="IPR030673">
    <property type="entry name" value="PyroPPase_GppA_Ppx"/>
</dbReference>
<evidence type="ECO:0000256" key="1">
    <source>
        <dbReference type="ARBA" id="ARBA00022801"/>
    </source>
</evidence>
<dbReference type="KEGG" id="egu:105052566"/>
<feature type="domain" description="Ppx/GppA phosphatase N-terminal" evidence="2">
    <location>
        <begin position="37"/>
        <end position="318"/>
    </location>
</feature>
<dbReference type="RefSeq" id="XP_010931714.1">
    <property type="nucleotide sequence ID" value="XM_010933412.3"/>
</dbReference>
<dbReference type="GO" id="GO:0016462">
    <property type="term" value="F:pyrophosphatase activity"/>
    <property type="evidence" value="ECO:0007669"/>
    <property type="project" value="TreeGrafter"/>
</dbReference>
<sequence>MEAATSPHHRLVAAVDMGTNSFKLLLARALPSGRLLSLDRLKEPVLLGRGRLPDGSLTPTALLRALTALRSFDTALRSLPLHRPPRLVATSAVRDAPNRADLLSIVRSNLDLDVEVLSGEEEARLIYLGVLQFLPVYEKSILTVDIGGGSTEFVVGKLGKVQFATSLNLGHVSLTESFVKKGTMDDLRRHIRSALHQSPLIKIRELGFEVTVGSSGTIRSIERAIFLGGYDDLMSSREFSREWRFSREELRLLVDKLLGLGLGEVEGVKRLGFSKKRGEFIVAGAVLLLEIFEALGIENMEVSGYALGEGVISEMLASECMDFDMNANVQWRSVIGLAMRFDSDNRMKMAARCVGTTKELFDGIRRCDELTNCLSKAAVFLDEKDFEYLEAAILLHNIGLLIGKRAYHKRSYKIIKNGGHLHGYSSEEIEIVALLARFHRKKFPRAEHDSLRECSEEMKQKIRVLCTIMRISLALQKCQCVTFQGLEIFHTGDVFKLVLSKLKDHLLVSHDVQLKSDTIQAELRPELDHFEEVFQQKICVTISSENSEKSAQVL</sequence>
<dbReference type="OrthoDB" id="2014654at2759"/>
<dbReference type="PANTHER" id="PTHR30005">
    <property type="entry name" value="EXOPOLYPHOSPHATASE"/>
    <property type="match status" value="1"/>
</dbReference>
<accession>A0A6I9RSF4</accession>
<dbReference type="SUPFAM" id="SSF53067">
    <property type="entry name" value="Actin-like ATPase domain"/>
    <property type="match status" value="2"/>
</dbReference>
<dbReference type="AlphaFoldDB" id="A0A6I9RSF4"/>
<proteinExistence type="predicted"/>
<gene>
    <name evidence="5" type="primary">LOC105052566</name>
</gene>
<keyword evidence="4" id="KW-1185">Reference proteome</keyword>
<evidence type="ECO:0000313" key="4">
    <source>
        <dbReference type="Proteomes" id="UP000504607"/>
    </source>
</evidence>
<protein>
    <submittedName>
        <fullName evidence="5">Uncharacterized protein LOC105052566</fullName>
    </submittedName>
</protein>
<dbReference type="InterPro" id="IPR050273">
    <property type="entry name" value="GppA/Ppx_hydrolase"/>
</dbReference>
<organism evidence="4 5">
    <name type="scientific">Elaeis guineensis var. tenera</name>
    <name type="common">Oil palm</name>
    <dbReference type="NCBI Taxonomy" id="51953"/>
    <lineage>
        <taxon>Eukaryota</taxon>
        <taxon>Viridiplantae</taxon>
        <taxon>Streptophyta</taxon>
        <taxon>Embryophyta</taxon>
        <taxon>Tracheophyta</taxon>
        <taxon>Spermatophyta</taxon>
        <taxon>Magnoliopsida</taxon>
        <taxon>Liliopsida</taxon>
        <taxon>Arecaceae</taxon>
        <taxon>Arecoideae</taxon>
        <taxon>Cocoseae</taxon>
        <taxon>Elaeidinae</taxon>
        <taxon>Elaeis</taxon>
    </lineage>
</organism>
<evidence type="ECO:0000313" key="5">
    <source>
        <dbReference type="RefSeq" id="XP_010931714.1"/>
    </source>
</evidence>
<dbReference type="Gene3D" id="3.30.420.150">
    <property type="entry name" value="Exopolyphosphatase. Domain 2"/>
    <property type="match status" value="1"/>
</dbReference>
<reference evidence="5" key="1">
    <citation type="submission" date="2025-08" db="UniProtKB">
        <authorList>
            <consortium name="RefSeq"/>
        </authorList>
    </citation>
    <scope>IDENTIFICATION</scope>
</reference>
<dbReference type="Proteomes" id="UP000504607">
    <property type="component" value="Chromosome 10"/>
</dbReference>